<gene>
    <name evidence="1" type="ORF">S06H3_61865</name>
</gene>
<sequence>MSTEEQIKSIKKQIPEMEKIVSEKKFDKTPMGKLEYFISQVISIAEITKGLKNSMQLERIKELQKSNRYPTNMYILFPIVKGILETLDNIWVH</sequence>
<dbReference type="AlphaFoldDB" id="X1RKJ0"/>
<organism evidence="1">
    <name type="scientific">marine sediment metagenome</name>
    <dbReference type="NCBI Taxonomy" id="412755"/>
    <lineage>
        <taxon>unclassified sequences</taxon>
        <taxon>metagenomes</taxon>
        <taxon>ecological metagenomes</taxon>
    </lineage>
</organism>
<name>X1RKJ0_9ZZZZ</name>
<evidence type="ECO:0000313" key="1">
    <source>
        <dbReference type="EMBL" id="GAI56044.1"/>
    </source>
</evidence>
<comment type="caution">
    <text evidence="1">The sequence shown here is derived from an EMBL/GenBank/DDBJ whole genome shotgun (WGS) entry which is preliminary data.</text>
</comment>
<accession>X1RKJ0</accession>
<proteinExistence type="predicted"/>
<reference evidence="1" key="1">
    <citation type="journal article" date="2014" name="Front. Microbiol.">
        <title>High frequency of phylogenetically diverse reductive dehalogenase-homologous genes in deep subseafloor sedimentary metagenomes.</title>
        <authorList>
            <person name="Kawai M."/>
            <person name="Futagami T."/>
            <person name="Toyoda A."/>
            <person name="Takaki Y."/>
            <person name="Nishi S."/>
            <person name="Hori S."/>
            <person name="Arai W."/>
            <person name="Tsubouchi T."/>
            <person name="Morono Y."/>
            <person name="Uchiyama I."/>
            <person name="Ito T."/>
            <person name="Fujiyama A."/>
            <person name="Inagaki F."/>
            <person name="Takami H."/>
        </authorList>
    </citation>
    <scope>NUCLEOTIDE SEQUENCE</scope>
    <source>
        <strain evidence="1">Expedition CK06-06</strain>
    </source>
</reference>
<dbReference type="EMBL" id="BARV01040653">
    <property type="protein sequence ID" value="GAI56044.1"/>
    <property type="molecule type" value="Genomic_DNA"/>
</dbReference>
<protein>
    <submittedName>
        <fullName evidence="1">Uncharacterized protein</fullName>
    </submittedName>
</protein>